<sequence>MVCVYKFKRWYCVCSRSIRTQ</sequence>
<proteinExistence type="predicted"/>
<reference evidence="1" key="1">
    <citation type="submission" date="2014-11" db="EMBL/GenBank/DDBJ databases">
        <authorList>
            <person name="Amaro Gonzalez C."/>
        </authorList>
    </citation>
    <scope>NUCLEOTIDE SEQUENCE</scope>
</reference>
<dbReference type="EMBL" id="GBXM01077791">
    <property type="protein sequence ID" value="JAH30786.1"/>
    <property type="molecule type" value="Transcribed_RNA"/>
</dbReference>
<organism evidence="1">
    <name type="scientific">Anguilla anguilla</name>
    <name type="common">European freshwater eel</name>
    <name type="synonym">Muraena anguilla</name>
    <dbReference type="NCBI Taxonomy" id="7936"/>
    <lineage>
        <taxon>Eukaryota</taxon>
        <taxon>Metazoa</taxon>
        <taxon>Chordata</taxon>
        <taxon>Craniata</taxon>
        <taxon>Vertebrata</taxon>
        <taxon>Euteleostomi</taxon>
        <taxon>Actinopterygii</taxon>
        <taxon>Neopterygii</taxon>
        <taxon>Teleostei</taxon>
        <taxon>Anguilliformes</taxon>
        <taxon>Anguillidae</taxon>
        <taxon>Anguilla</taxon>
    </lineage>
</organism>
<accession>A0A0E9RNR7</accession>
<protein>
    <submittedName>
        <fullName evidence="1">Uncharacterized protein</fullName>
    </submittedName>
</protein>
<evidence type="ECO:0000313" key="1">
    <source>
        <dbReference type="EMBL" id="JAH30786.1"/>
    </source>
</evidence>
<name>A0A0E9RNR7_ANGAN</name>
<dbReference type="AlphaFoldDB" id="A0A0E9RNR7"/>
<reference evidence="1" key="2">
    <citation type="journal article" date="2015" name="Fish Shellfish Immunol.">
        <title>Early steps in the European eel (Anguilla anguilla)-Vibrio vulnificus interaction in the gills: Role of the RtxA13 toxin.</title>
        <authorList>
            <person name="Callol A."/>
            <person name="Pajuelo D."/>
            <person name="Ebbesson L."/>
            <person name="Teles M."/>
            <person name="MacKenzie S."/>
            <person name="Amaro C."/>
        </authorList>
    </citation>
    <scope>NUCLEOTIDE SEQUENCE</scope>
</reference>